<keyword evidence="13" id="KW-0670">Pyruvate</keyword>
<evidence type="ECO:0000256" key="7">
    <source>
        <dbReference type="ARBA" id="ARBA00023284"/>
    </source>
</evidence>
<evidence type="ECO:0000256" key="10">
    <source>
        <dbReference type="RuleBase" id="RU003691"/>
    </source>
</evidence>
<keyword evidence="8" id="KW-0520">NAD</keyword>
<dbReference type="EMBL" id="CP003985">
    <property type="protein sequence ID" value="AGF77907.1"/>
    <property type="molecule type" value="Genomic_DNA"/>
</dbReference>
<dbReference type="Pfam" id="PF02852">
    <property type="entry name" value="Pyr_redox_dim"/>
    <property type="match status" value="1"/>
</dbReference>
<dbReference type="Pfam" id="PF07992">
    <property type="entry name" value="Pyr_redox_2"/>
    <property type="match status" value="1"/>
</dbReference>
<feature type="domain" description="Pyridine nucleotide-disulphide oxidoreductase dimerisation" evidence="11">
    <location>
        <begin position="345"/>
        <end position="448"/>
    </location>
</feature>
<dbReference type="AlphaFoldDB" id="M1P8B4"/>
<evidence type="ECO:0000259" key="11">
    <source>
        <dbReference type="Pfam" id="PF02852"/>
    </source>
</evidence>
<evidence type="ECO:0000256" key="1">
    <source>
        <dbReference type="ARBA" id="ARBA00007532"/>
    </source>
</evidence>
<dbReference type="GO" id="GO:0016668">
    <property type="term" value="F:oxidoreductase activity, acting on a sulfur group of donors, NAD(P) as acceptor"/>
    <property type="evidence" value="ECO:0007669"/>
    <property type="project" value="InterPro"/>
</dbReference>
<sequence>MTKYDYDIAVIGGGAAGLTVSAGAAQLGAKTLIIEKESALGGDCLHYGCVPSKTLVKSAHVYHTMQRATDFGLPGIELPPVDFTKVAARIKSVIEKIQVHDSVERFCKLGAKVEFGAPRFVDEHAVELNGKRVSAKHWVVATGSSSSTPPFPGLESTPYITNKEIFSLASLPKSLIVLGAGPIAVEMAQAFSRLGSEVTVIQRSDQILSKEDKDMADIAMVAMKDEGVRFYLGASIKQIKDLGNERQVEITDANGEDVTLKASTLLVALGRQPNIEGLGLEEIGVEMTRKGIVVDNRIRTNHSHIYAPGDINGAYQFTHAAGYEGGIVVSNAIFHLPRKADYTWMPWATYCDPELASIGMNEKAAKAAGIDYQIWTENFADNDRALAEDEGRGRIKMILDASEKPLGVQIVGPRAGDLLGEWIAILNGKVKLSTLAGAIHPYPTLVEINKRVAGTYFSPKIFSPTIKKGLKFFFNLKGAACDPSSDIR</sequence>
<evidence type="ECO:0000313" key="13">
    <source>
        <dbReference type="EMBL" id="AGF77907.1"/>
    </source>
</evidence>
<evidence type="ECO:0000259" key="12">
    <source>
        <dbReference type="Pfam" id="PF07992"/>
    </source>
</evidence>
<keyword evidence="6" id="KW-1015">Disulfide bond</keyword>
<protein>
    <submittedName>
        <fullName evidence="13">Pyruvate/2-oxoglutarate dehydrogenase complex, dihydrolipoamide dehydrogenase component</fullName>
    </submittedName>
</protein>
<dbReference type="PRINTS" id="PR00368">
    <property type="entry name" value="FADPNR"/>
</dbReference>
<keyword evidence="3 8" id="KW-0274">FAD</keyword>
<dbReference type="PANTHER" id="PTHR43014">
    <property type="entry name" value="MERCURIC REDUCTASE"/>
    <property type="match status" value="1"/>
</dbReference>
<evidence type="ECO:0000256" key="5">
    <source>
        <dbReference type="ARBA" id="ARBA00023002"/>
    </source>
</evidence>
<evidence type="ECO:0000256" key="6">
    <source>
        <dbReference type="ARBA" id="ARBA00023157"/>
    </source>
</evidence>
<feature type="binding site" evidence="8">
    <location>
        <position position="53"/>
    </location>
    <ligand>
        <name>FAD</name>
        <dbReference type="ChEBI" id="CHEBI:57692"/>
    </ligand>
</feature>
<comment type="similarity">
    <text evidence="1 10">Belongs to the class-I pyridine nucleotide-disulfide oxidoreductase family.</text>
</comment>
<dbReference type="PIRSF" id="PIRSF000350">
    <property type="entry name" value="Mercury_reductase_MerA"/>
    <property type="match status" value="1"/>
</dbReference>
<gene>
    <name evidence="13" type="ordered locus">UWK_01346</name>
</gene>
<accession>M1P8B4</accession>
<keyword evidence="8" id="KW-0547">Nucleotide-binding</keyword>
<evidence type="ECO:0000256" key="2">
    <source>
        <dbReference type="ARBA" id="ARBA00022630"/>
    </source>
</evidence>
<dbReference type="InterPro" id="IPR001100">
    <property type="entry name" value="Pyr_nuc-diS_OxRdtase"/>
</dbReference>
<dbReference type="RefSeq" id="WP_015403598.1">
    <property type="nucleotide sequence ID" value="NC_020304.1"/>
</dbReference>
<feature type="binding site" evidence="8">
    <location>
        <begin position="179"/>
        <end position="186"/>
    </location>
    <ligand>
        <name>NAD(+)</name>
        <dbReference type="ChEBI" id="CHEBI:57540"/>
    </ligand>
</feature>
<dbReference type="HOGENOM" id="CLU_016755_1_0_7"/>
<dbReference type="GO" id="GO:0003955">
    <property type="term" value="F:NAD(P)H dehydrogenase (quinone) activity"/>
    <property type="evidence" value="ECO:0007669"/>
    <property type="project" value="TreeGrafter"/>
</dbReference>
<keyword evidence="4" id="KW-0521">NADP</keyword>
<feature type="binding site" evidence="8">
    <location>
        <position position="270"/>
    </location>
    <ligand>
        <name>NAD(+)</name>
        <dbReference type="ChEBI" id="CHEBI:57540"/>
    </ligand>
</feature>
<dbReference type="InterPro" id="IPR036188">
    <property type="entry name" value="FAD/NAD-bd_sf"/>
</dbReference>
<dbReference type="PROSITE" id="PS00076">
    <property type="entry name" value="PYRIDINE_REDOX_1"/>
    <property type="match status" value="1"/>
</dbReference>
<keyword evidence="14" id="KW-1185">Reference proteome</keyword>
<evidence type="ECO:0000256" key="4">
    <source>
        <dbReference type="ARBA" id="ARBA00022857"/>
    </source>
</evidence>
<keyword evidence="2 10" id="KW-0285">Flavoprotein</keyword>
<dbReference type="SUPFAM" id="SSF55424">
    <property type="entry name" value="FAD/NAD-linked reductases, dimerisation (C-terminal) domain"/>
    <property type="match status" value="1"/>
</dbReference>
<comment type="cofactor">
    <cofactor evidence="8">
        <name>FAD</name>
        <dbReference type="ChEBI" id="CHEBI:57692"/>
    </cofactor>
    <text evidence="8">Binds 1 FAD per subunit.</text>
</comment>
<evidence type="ECO:0000313" key="14">
    <source>
        <dbReference type="Proteomes" id="UP000011721"/>
    </source>
</evidence>
<proteinExistence type="inferred from homology"/>
<dbReference type="Gene3D" id="3.30.390.30">
    <property type="match status" value="1"/>
</dbReference>
<evidence type="ECO:0000256" key="3">
    <source>
        <dbReference type="ARBA" id="ARBA00022827"/>
    </source>
</evidence>
<organism evidence="13 14">
    <name type="scientific">Desulfocapsa sulfexigens (strain DSM 10523 / SB164P1)</name>
    <dbReference type="NCBI Taxonomy" id="1167006"/>
    <lineage>
        <taxon>Bacteria</taxon>
        <taxon>Pseudomonadati</taxon>
        <taxon>Thermodesulfobacteriota</taxon>
        <taxon>Desulfobulbia</taxon>
        <taxon>Desulfobulbales</taxon>
        <taxon>Desulfocapsaceae</taxon>
        <taxon>Desulfocapsa</taxon>
    </lineage>
</organism>
<dbReference type="eggNOG" id="COG1249">
    <property type="taxonomic scope" value="Bacteria"/>
</dbReference>
<dbReference type="InterPro" id="IPR016156">
    <property type="entry name" value="FAD/NAD-linked_Rdtase_dimer_sf"/>
</dbReference>
<keyword evidence="7 10" id="KW-0676">Redox-active center</keyword>
<dbReference type="InterPro" id="IPR004099">
    <property type="entry name" value="Pyr_nucl-diS_OxRdtase_dimer"/>
</dbReference>
<dbReference type="KEGG" id="dsf:UWK_01346"/>
<dbReference type="Gene3D" id="3.50.50.60">
    <property type="entry name" value="FAD/NAD(P)-binding domain"/>
    <property type="match status" value="2"/>
</dbReference>
<dbReference type="InterPro" id="IPR012999">
    <property type="entry name" value="Pyr_OxRdtase_I_AS"/>
</dbReference>
<dbReference type="Proteomes" id="UP000011721">
    <property type="component" value="Chromosome"/>
</dbReference>
<name>M1P8B4_DESSD</name>
<dbReference type="SUPFAM" id="SSF51905">
    <property type="entry name" value="FAD/NAD(P)-binding domain"/>
    <property type="match status" value="1"/>
</dbReference>
<feature type="binding site" evidence="8">
    <location>
        <position position="310"/>
    </location>
    <ligand>
        <name>FAD</name>
        <dbReference type="ChEBI" id="CHEBI:57692"/>
    </ligand>
</feature>
<feature type="binding site" evidence="8">
    <location>
        <begin position="142"/>
        <end position="144"/>
    </location>
    <ligand>
        <name>FAD</name>
        <dbReference type="ChEBI" id="CHEBI:57692"/>
    </ligand>
</feature>
<dbReference type="PANTHER" id="PTHR43014:SF2">
    <property type="entry name" value="MERCURIC REDUCTASE"/>
    <property type="match status" value="1"/>
</dbReference>
<dbReference type="FunFam" id="3.30.390.30:FF:000001">
    <property type="entry name" value="Dihydrolipoyl dehydrogenase"/>
    <property type="match status" value="1"/>
</dbReference>
<evidence type="ECO:0000256" key="9">
    <source>
        <dbReference type="PIRSR" id="PIRSR000350-4"/>
    </source>
</evidence>
<feature type="disulfide bond" description="Redox-active" evidence="9">
    <location>
        <begin position="44"/>
        <end position="49"/>
    </location>
</feature>
<keyword evidence="5 10" id="KW-0560">Oxidoreductase</keyword>
<dbReference type="STRING" id="1167006.UWK_01346"/>
<feature type="domain" description="FAD/NAD(P)-binding" evidence="12">
    <location>
        <begin position="6"/>
        <end position="325"/>
    </location>
</feature>
<dbReference type="InterPro" id="IPR023753">
    <property type="entry name" value="FAD/NAD-binding_dom"/>
</dbReference>
<dbReference type="OrthoDB" id="9786429at2"/>
<dbReference type="GO" id="GO:0050660">
    <property type="term" value="F:flavin adenine dinucleotide binding"/>
    <property type="evidence" value="ECO:0007669"/>
    <property type="project" value="TreeGrafter"/>
</dbReference>
<evidence type="ECO:0000256" key="8">
    <source>
        <dbReference type="PIRSR" id="PIRSR000350-3"/>
    </source>
</evidence>
<dbReference type="PATRIC" id="fig|1167006.5.peg.1483"/>
<dbReference type="PRINTS" id="PR00411">
    <property type="entry name" value="PNDRDTASEI"/>
</dbReference>
<reference evidence="14" key="1">
    <citation type="journal article" date="2013" name="Stand. Genomic Sci.">
        <title>Complete genome sequence of Desulfocapsa sulfexigens, a marine deltaproteobacterium specialized in disproportionating inorganic sulfur compounds.</title>
        <authorList>
            <person name="Finster K.W."/>
            <person name="Kjeldsen K.U."/>
            <person name="Kube M."/>
            <person name="Reinhardt R."/>
            <person name="Mussmann M."/>
            <person name="Amann R."/>
            <person name="Schreiber L."/>
        </authorList>
    </citation>
    <scope>NUCLEOTIDE SEQUENCE [LARGE SCALE GENOMIC DNA]</scope>
    <source>
        <strain evidence="14">DSM 10523 / SB164P1</strain>
    </source>
</reference>